<reference evidence="3" key="2">
    <citation type="submission" date="2025-08" db="UniProtKB">
        <authorList>
            <consortium name="Ensembl"/>
        </authorList>
    </citation>
    <scope>IDENTIFICATION</scope>
</reference>
<name>H2XSA4_CIOIN</name>
<keyword evidence="2" id="KW-0732">Signal</keyword>
<feature type="transmembrane region" description="Helical" evidence="1">
    <location>
        <begin position="204"/>
        <end position="222"/>
    </location>
</feature>
<keyword evidence="1" id="KW-1133">Transmembrane helix</keyword>
<dbReference type="Proteomes" id="UP000008144">
    <property type="component" value="Unassembled WGS sequence"/>
</dbReference>
<evidence type="ECO:0000313" key="4">
    <source>
        <dbReference type="Proteomes" id="UP000008144"/>
    </source>
</evidence>
<feature type="chain" id="PRO_5003576962" description="G-protein coupled receptors family 1 profile domain-containing protein" evidence="2">
    <location>
        <begin position="19"/>
        <end position="249"/>
    </location>
</feature>
<reference evidence="3" key="3">
    <citation type="submission" date="2025-09" db="UniProtKB">
        <authorList>
            <consortium name="Ensembl"/>
        </authorList>
    </citation>
    <scope>IDENTIFICATION</scope>
</reference>
<feature type="transmembrane region" description="Helical" evidence="1">
    <location>
        <begin position="89"/>
        <end position="109"/>
    </location>
</feature>
<evidence type="ECO:0008006" key="5">
    <source>
        <dbReference type="Google" id="ProtNLM"/>
    </source>
</evidence>
<evidence type="ECO:0000313" key="3">
    <source>
        <dbReference type="Ensembl" id="ENSCINP00000032538.1"/>
    </source>
</evidence>
<accession>H2XSA4</accession>
<sequence>MMSLCLIYLALFVVRSHGGSVSELQEPPQPKQATNTDVSISVVVENIKVWSMVNNRAKRSTQLSVESRNTFPKNQITDQHPGNPDIMDLISLISLLLLLPVWCLVFWTLDVYQTYERDDLTLGWKLLLILFSILNIPMFVYLVFEIRTKKNQKRVSPKSCFGKDWNCWFIFCVFLPLLLGIIMFRMWYSKIFKPYNLREPKHRVLLSIYIVLGFPMLVYYLVDYCTYVKKNNGSTTRPSFPNPTTTTMG</sequence>
<reference evidence="4" key="1">
    <citation type="journal article" date="2002" name="Science">
        <title>The draft genome of Ciona intestinalis: insights into chordate and vertebrate origins.</title>
        <authorList>
            <person name="Dehal P."/>
            <person name="Satou Y."/>
            <person name="Campbell R.K."/>
            <person name="Chapman J."/>
            <person name="Degnan B."/>
            <person name="De Tomaso A."/>
            <person name="Davidson B."/>
            <person name="Di Gregorio A."/>
            <person name="Gelpke M."/>
            <person name="Goodstein D.M."/>
            <person name="Harafuji N."/>
            <person name="Hastings K.E."/>
            <person name="Ho I."/>
            <person name="Hotta K."/>
            <person name="Huang W."/>
            <person name="Kawashima T."/>
            <person name="Lemaire P."/>
            <person name="Martinez D."/>
            <person name="Meinertzhagen I.A."/>
            <person name="Necula S."/>
            <person name="Nonaka M."/>
            <person name="Putnam N."/>
            <person name="Rash S."/>
            <person name="Saiga H."/>
            <person name="Satake M."/>
            <person name="Terry A."/>
            <person name="Yamada L."/>
            <person name="Wang H.G."/>
            <person name="Awazu S."/>
            <person name="Azumi K."/>
            <person name="Boore J."/>
            <person name="Branno M."/>
            <person name="Chin-Bow S."/>
            <person name="DeSantis R."/>
            <person name="Doyle S."/>
            <person name="Francino P."/>
            <person name="Keys D.N."/>
            <person name="Haga S."/>
            <person name="Hayashi H."/>
            <person name="Hino K."/>
            <person name="Imai K.S."/>
            <person name="Inaba K."/>
            <person name="Kano S."/>
            <person name="Kobayashi K."/>
            <person name="Kobayashi M."/>
            <person name="Lee B.I."/>
            <person name="Makabe K.W."/>
            <person name="Manohar C."/>
            <person name="Matassi G."/>
            <person name="Medina M."/>
            <person name="Mochizuki Y."/>
            <person name="Mount S."/>
            <person name="Morishita T."/>
            <person name="Miura S."/>
            <person name="Nakayama A."/>
            <person name="Nishizaka S."/>
            <person name="Nomoto H."/>
            <person name="Ohta F."/>
            <person name="Oishi K."/>
            <person name="Rigoutsos I."/>
            <person name="Sano M."/>
            <person name="Sasaki A."/>
            <person name="Sasakura Y."/>
            <person name="Shoguchi E."/>
            <person name="Shin-i T."/>
            <person name="Spagnuolo A."/>
            <person name="Stainier D."/>
            <person name="Suzuki M.M."/>
            <person name="Tassy O."/>
            <person name="Takatori N."/>
            <person name="Tokuoka M."/>
            <person name="Yagi K."/>
            <person name="Yoshizaki F."/>
            <person name="Wada S."/>
            <person name="Zhang C."/>
            <person name="Hyatt P.D."/>
            <person name="Larimer F."/>
            <person name="Detter C."/>
            <person name="Doggett N."/>
            <person name="Glavina T."/>
            <person name="Hawkins T."/>
            <person name="Richardson P."/>
            <person name="Lucas S."/>
            <person name="Kohara Y."/>
            <person name="Levine M."/>
            <person name="Satoh N."/>
            <person name="Rokhsar D.S."/>
        </authorList>
    </citation>
    <scope>NUCLEOTIDE SEQUENCE [LARGE SCALE GENOMIC DNA]</scope>
</reference>
<dbReference type="AlphaFoldDB" id="H2XSA4"/>
<dbReference type="GeneTree" id="ENSGT00660000097360"/>
<keyword evidence="1" id="KW-0472">Membrane</keyword>
<evidence type="ECO:0000256" key="2">
    <source>
        <dbReference type="SAM" id="SignalP"/>
    </source>
</evidence>
<feature type="transmembrane region" description="Helical" evidence="1">
    <location>
        <begin position="165"/>
        <end position="184"/>
    </location>
</feature>
<keyword evidence="1" id="KW-0812">Transmembrane</keyword>
<feature type="signal peptide" evidence="2">
    <location>
        <begin position="1"/>
        <end position="18"/>
    </location>
</feature>
<evidence type="ECO:0000256" key="1">
    <source>
        <dbReference type="SAM" id="Phobius"/>
    </source>
</evidence>
<protein>
    <recommendedName>
        <fullName evidence="5">G-protein coupled receptors family 1 profile domain-containing protein</fullName>
    </recommendedName>
</protein>
<dbReference type="InParanoid" id="H2XSA4"/>
<feature type="transmembrane region" description="Helical" evidence="1">
    <location>
        <begin position="121"/>
        <end position="144"/>
    </location>
</feature>
<organism evidence="3 4">
    <name type="scientific">Ciona intestinalis</name>
    <name type="common">Transparent sea squirt</name>
    <name type="synonym">Ascidia intestinalis</name>
    <dbReference type="NCBI Taxonomy" id="7719"/>
    <lineage>
        <taxon>Eukaryota</taxon>
        <taxon>Metazoa</taxon>
        <taxon>Chordata</taxon>
        <taxon>Tunicata</taxon>
        <taxon>Ascidiacea</taxon>
        <taxon>Phlebobranchia</taxon>
        <taxon>Cionidae</taxon>
        <taxon>Ciona</taxon>
    </lineage>
</organism>
<dbReference type="HOGENOM" id="CLU_1117861_0_0_1"/>
<dbReference type="Ensembl" id="ENSCINT00000033627.1">
    <property type="protein sequence ID" value="ENSCINP00000032538.1"/>
    <property type="gene ID" value="ENSCING00000024422.1"/>
</dbReference>
<keyword evidence="4" id="KW-1185">Reference proteome</keyword>
<proteinExistence type="predicted"/>